<feature type="compositionally biased region" description="Basic and acidic residues" evidence="3">
    <location>
        <begin position="517"/>
        <end position="533"/>
    </location>
</feature>
<feature type="region of interest" description="Disordered" evidence="3">
    <location>
        <begin position="155"/>
        <end position="425"/>
    </location>
</feature>
<dbReference type="GO" id="GO:0005634">
    <property type="term" value="C:nucleus"/>
    <property type="evidence" value="ECO:0007669"/>
    <property type="project" value="UniProtKB-SubCell"/>
</dbReference>
<dbReference type="Gene3D" id="2.60.40.1970">
    <property type="entry name" value="YEATS domain"/>
    <property type="match status" value="1"/>
</dbReference>
<feature type="compositionally biased region" description="Low complexity" evidence="3">
    <location>
        <begin position="222"/>
        <end position="233"/>
    </location>
</feature>
<dbReference type="Proteomes" id="UP001151518">
    <property type="component" value="Unassembled WGS sequence"/>
</dbReference>
<feature type="region of interest" description="Disordered" evidence="3">
    <location>
        <begin position="458"/>
        <end position="656"/>
    </location>
</feature>
<evidence type="ECO:0000259" key="4">
    <source>
        <dbReference type="PROSITE" id="PS51037"/>
    </source>
</evidence>
<evidence type="ECO:0000256" key="1">
    <source>
        <dbReference type="ARBA" id="ARBA00023242"/>
    </source>
</evidence>
<feature type="compositionally biased region" description="Low complexity" evidence="3">
    <location>
        <begin position="626"/>
        <end position="635"/>
    </location>
</feature>
<dbReference type="Pfam" id="PF03366">
    <property type="entry name" value="YEATS"/>
    <property type="match status" value="1"/>
</dbReference>
<feature type="compositionally biased region" description="Low complexity" evidence="3">
    <location>
        <begin position="314"/>
        <end position="331"/>
    </location>
</feature>
<accession>A0A9W8G703</accession>
<feature type="compositionally biased region" description="Polar residues" evidence="3">
    <location>
        <begin position="292"/>
        <end position="304"/>
    </location>
</feature>
<dbReference type="InterPro" id="IPR055129">
    <property type="entry name" value="YEATS_dom"/>
</dbReference>
<feature type="domain" description="YEATS" evidence="4">
    <location>
        <begin position="1"/>
        <end position="150"/>
    </location>
</feature>
<feature type="compositionally biased region" description="Basic and acidic residues" evidence="3">
    <location>
        <begin position="206"/>
        <end position="220"/>
    </location>
</feature>
<evidence type="ECO:0000313" key="5">
    <source>
        <dbReference type="EMBL" id="KAJ2675301.1"/>
    </source>
</evidence>
<dbReference type="PROSITE" id="PS51037">
    <property type="entry name" value="YEATS"/>
    <property type="match status" value="1"/>
</dbReference>
<dbReference type="InterPro" id="IPR038704">
    <property type="entry name" value="YEAST_sf"/>
</dbReference>
<comment type="subcellular location">
    <subcellularLocation>
        <location evidence="2">Nucleus</location>
    </subcellularLocation>
</comment>
<feature type="compositionally biased region" description="Low complexity" evidence="3">
    <location>
        <begin position="180"/>
        <end position="196"/>
    </location>
</feature>
<comment type="caution">
    <text evidence="5">The sequence shown here is derived from an EMBL/GenBank/DDBJ whole genome shotgun (WGS) entry which is preliminary data.</text>
</comment>
<dbReference type="AlphaFoldDB" id="A0A9W8G703"/>
<organism evidence="5 6">
    <name type="scientific">Coemansia spiralis</name>
    <dbReference type="NCBI Taxonomy" id="417178"/>
    <lineage>
        <taxon>Eukaryota</taxon>
        <taxon>Fungi</taxon>
        <taxon>Fungi incertae sedis</taxon>
        <taxon>Zoopagomycota</taxon>
        <taxon>Kickxellomycotina</taxon>
        <taxon>Kickxellomycetes</taxon>
        <taxon>Kickxellales</taxon>
        <taxon>Kickxellaceae</taxon>
        <taxon>Coemansia</taxon>
    </lineage>
</organism>
<evidence type="ECO:0000256" key="3">
    <source>
        <dbReference type="SAM" id="MobiDB-lite"/>
    </source>
</evidence>
<keyword evidence="1 2" id="KW-0539">Nucleus</keyword>
<evidence type="ECO:0000313" key="6">
    <source>
        <dbReference type="Proteomes" id="UP001151518"/>
    </source>
</evidence>
<feature type="compositionally biased region" description="Polar residues" evidence="3">
    <location>
        <begin position="487"/>
        <end position="497"/>
    </location>
</feature>
<sequence>MDTEVILGVHTQHRQTGRSVVSGGIEYSLRAWSCTLHEGRPRSPNPTQLPYIKKVEFILHETFENPHRANKRYSTAPCLHNVVVTRAPFKVGEEGWGEFDLIIIVHFINCSETYKIVHDLNFHEGESYMKKYSFTIPDPTPGFLVLFNKHSSVSRKTIPPRATKARKGPPRDSAYAKQLASSRDYSHSDSYSSDRSGASDDDTGSEDERGASDSESDRRTTSSKTQSVSSTSSRHGQNRMQIIDSIHPSTSQKHIPRDVPVRTPKARSVQSSAKSEKTVTPLSAQHRRQKDSTQPFVQRSSSGIIRQKRLPPDSIKSSISAASNSSNTATARVPLIASRSPTLGAATAKPVSATRRLSNAGKTASREKSISPTNKLDRQPPLQASSGIKRRLSDALDNPNKGNAATRRRTMANSDTHTISSSPPQQIETARLEHNSTALKRSVLGGISGVKVPKKQGVKSVAPLAPANDGQGERDRRSVAEKRSAIANGNTHTSLLQKSLLRNDDEEQNTGLSSREAFVRERERQRHLEHMRESGQTTEPISAAATASIAGPRTAKTLPGAGKGSRNGSTAPSVTKNGRIIDTVSAADGEEDEPYGAIGDSGKRKALRRDLLDIPIPKQASKVGPAESGSSSSIGRSRRASSAEKKSARTAEDTLPTKSVKLMERIMERASFLNESELIAFLQLLHSLRVEQEPDNAVSITDEAVDRVENSGEYACNLSTLKPMAIDRLWTFIKETCV</sequence>
<proteinExistence type="predicted"/>
<dbReference type="OrthoDB" id="1741717at2759"/>
<name>A0A9W8G703_9FUNG</name>
<feature type="compositionally biased region" description="Basic and acidic residues" evidence="3">
    <location>
        <begin position="471"/>
        <end position="484"/>
    </location>
</feature>
<feature type="compositionally biased region" description="Polar residues" evidence="3">
    <location>
        <begin position="411"/>
        <end position="425"/>
    </location>
</feature>
<gene>
    <name evidence="5" type="primary">tfg3</name>
    <name evidence="5" type="ORF">GGI25_004039</name>
</gene>
<dbReference type="EMBL" id="JANBTW010000049">
    <property type="protein sequence ID" value="KAJ2675301.1"/>
    <property type="molecule type" value="Genomic_DNA"/>
</dbReference>
<protein>
    <submittedName>
        <fullName evidence="5">Transcription factor TFIIF complex subunit Tfg3</fullName>
    </submittedName>
</protein>
<feature type="compositionally biased region" description="Polar residues" evidence="3">
    <location>
        <begin position="268"/>
        <end position="283"/>
    </location>
</feature>
<reference evidence="5" key="1">
    <citation type="submission" date="2022-07" db="EMBL/GenBank/DDBJ databases">
        <title>Phylogenomic reconstructions and comparative analyses of Kickxellomycotina fungi.</title>
        <authorList>
            <person name="Reynolds N.K."/>
            <person name="Stajich J.E."/>
            <person name="Barry K."/>
            <person name="Grigoriev I.V."/>
            <person name="Crous P."/>
            <person name="Smith M.E."/>
        </authorList>
    </citation>
    <scope>NUCLEOTIDE SEQUENCE</scope>
    <source>
        <strain evidence="5">NRRL 3115</strain>
    </source>
</reference>
<feature type="compositionally biased region" description="Polar residues" evidence="3">
    <location>
        <begin position="566"/>
        <end position="576"/>
    </location>
</feature>
<feature type="compositionally biased region" description="Basic and acidic residues" evidence="3">
    <location>
        <begin position="641"/>
        <end position="652"/>
    </location>
</feature>
<evidence type="ECO:0000256" key="2">
    <source>
        <dbReference type="PROSITE-ProRule" id="PRU00376"/>
    </source>
</evidence>